<reference evidence="5" key="1">
    <citation type="submission" date="2023-07" db="EMBL/GenBank/DDBJ databases">
        <title>draft genome sequence of fig (Ficus carica).</title>
        <authorList>
            <person name="Takahashi T."/>
            <person name="Nishimura K."/>
        </authorList>
    </citation>
    <scope>NUCLEOTIDE SEQUENCE</scope>
</reference>
<evidence type="ECO:0000313" key="2">
    <source>
        <dbReference type="EMBL" id="GMN26892.1"/>
    </source>
</evidence>
<evidence type="ECO:0000313" key="6">
    <source>
        <dbReference type="Proteomes" id="UP001187192"/>
    </source>
</evidence>
<dbReference type="AlphaFoldDB" id="A0AA88CQF1"/>
<dbReference type="EMBL" id="BTGU01001641">
    <property type="protein sequence ID" value="GMN26952.1"/>
    <property type="molecule type" value="Genomic_DNA"/>
</dbReference>
<feature type="region of interest" description="Disordered" evidence="1">
    <location>
        <begin position="130"/>
        <end position="155"/>
    </location>
</feature>
<name>A0AA88CQF1_FICCA</name>
<dbReference type="Proteomes" id="UP001187192">
    <property type="component" value="Unassembled WGS sequence"/>
</dbReference>
<feature type="compositionally biased region" description="Polar residues" evidence="1">
    <location>
        <begin position="135"/>
        <end position="155"/>
    </location>
</feature>
<evidence type="ECO:0000256" key="1">
    <source>
        <dbReference type="SAM" id="MobiDB-lite"/>
    </source>
</evidence>
<evidence type="ECO:0000313" key="4">
    <source>
        <dbReference type="EMBL" id="GMN26952.1"/>
    </source>
</evidence>
<keyword evidence="6" id="KW-1185">Reference proteome</keyword>
<accession>A0AA88CQF1</accession>
<gene>
    <name evidence="2" type="ORF">TIFTF001_040925</name>
    <name evidence="3" type="ORF">TIFTF001_040929</name>
    <name evidence="4" type="ORF">TIFTF001_040939</name>
    <name evidence="5" type="ORF">TIFTF001_040943</name>
</gene>
<organism evidence="5 6">
    <name type="scientific">Ficus carica</name>
    <name type="common">Common fig</name>
    <dbReference type="NCBI Taxonomy" id="3494"/>
    <lineage>
        <taxon>Eukaryota</taxon>
        <taxon>Viridiplantae</taxon>
        <taxon>Streptophyta</taxon>
        <taxon>Embryophyta</taxon>
        <taxon>Tracheophyta</taxon>
        <taxon>Spermatophyta</taxon>
        <taxon>Magnoliopsida</taxon>
        <taxon>eudicotyledons</taxon>
        <taxon>Gunneridae</taxon>
        <taxon>Pentapetalae</taxon>
        <taxon>rosids</taxon>
        <taxon>fabids</taxon>
        <taxon>Rosales</taxon>
        <taxon>Moraceae</taxon>
        <taxon>Ficeae</taxon>
        <taxon>Ficus</taxon>
    </lineage>
</organism>
<dbReference type="EMBL" id="BTGU01001639">
    <property type="protein sequence ID" value="GMN26892.1"/>
    <property type="molecule type" value="Genomic_DNA"/>
</dbReference>
<comment type="caution">
    <text evidence="5">The sequence shown here is derived from an EMBL/GenBank/DDBJ whole genome shotgun (WGS) entry which is preliminary data.</text>
</comment>
<sequence length="155" mass="17526">MESFLQTLNPHSVLKDEDLSNIRGGYRFLNEVQLRLSLPNERADTVSEDGSASDEAGIELSVDDIFAIYYPQENSKDHGRYSMYPRRKRQVVGEMKNADRYWQDHYFFMHMNEKSMGGLANAFYPSQGAKEATAEGSSIQRETRTIASSTKSGVG</sequence>
<evidence type="ECO:0000313" key="3">
    <source>
        <dbReference type="EMBL" id="GMN26909.1"/>
    </source>
</evidence>
<protein>
    <submittedName>
        <fullName evidence="5">Uncharacterized protein</fullName>
    </submittedName>
</protein>
<proteinExistence type="predicted"/>
<dbReference type="EMBL" id="BTGU01001640">
    <property type="protein sequence ID" value="GMN26909.1"/>
    <property type="molecule type" value="Genomic_DNA"/>
</dbReference>
<dbReference type="EMBL" id="BTGU01001642">
    <property type="protein sequence ID" value="GMN26965.1"/>
    <property type="molecule type" value="Genomic_DNA"/>
</dbReference>
<evidence type="ECO:0000313" key="5">
    <source>
        <dbReference type="EMBL" id="GMN26965.1"/>
    </source>
</evidence>